<dbReference type="Gene3D" id="2.60.120.260">
    <property type="entry name" value="Galactose-binding domain-like"/>
    <property type="match status" value="1"/>
</dbReference>
<dbReference type="GO" id="GO:0042806">
    <property type="term" value="F:fucose binding"/>
    <property type="evidence" value="ECO:0007669"/>
    <property type="project" value="UniProtKB-ARBA"/>
</dbReference>
<dbReference type="InterPro" id="IPR006585">
    <property type="entry name" value="FTP1"/>
</dbReference>
<evidence type="ECO:0000256" key="3">
    <source>
        <dbReference type="ARBA" id="ARBA00011233"/>
    </source>
</evidence>
<evidence type="ECO:0000256" key="8">
    <source>
        <dbReference type="SAM" id="SignalP"/>
    </source>
</evidence>
<dbReference type="PANTHER" id="PTHR45713">
    <property type="entry name" value="FTP DOMAIN-CONTAINING PROTEIN"/>
    <property type="match status" value="1"/>
</dbReference>
<gene>
    <name evidence="10" type="ORF">EGW08_014918</name>
</gene>
<dbReference type="AlphaFoldDB" id="A0A433T6W2"/>
<proteinExistence type="inferred from homology"/>
<dbReference type="GO" id="GO:0010185">
    <property type="term" value="P:regulation of cellular defense response"/>
    <property type="evidence" value="ECO:0007669"/>
    <property type="project" value="UniProtKB-ARBA"/>
</dbReference>
<evidence type="ECO:0000259" key="9">
    <source>
        <dbReference type="SMART" id="SM00607"/>
    </source>
</evidence>
<keyword evidence="5" id="KW-0430">Lectin</keyword>
<accession>A0A433T6W2</accession>
<name>A0A433T6W2_ELYCH</name>
<sequence>MNKENMFVLSRRALLLLSIGATVYSNGSLVLENAALNKPTTQGPSTHRYLHHFYESSFAVDGKISTLFPDCAGVDTANVMWWTVDLIRSRKIHKVRILTRFNSDFRRENFTIDGFHEDPTQASGFQRNFGQICTSRVDQLDAGVFSDLACSYVMETRFVRIVKHGYAHLALCEVQVLAEVLGNEAAYKVVPKSSAQIMPKETVGKFNTATSCAVALAGDKEHNGFQFKSQAGECIKFQTSPFRGDNSVDPSTSWDLYTVL</sequence>
<feature type="domain" description="Fucolectin tachylectin-4 pentraxin-1" evidence="9">
    <location>
        <begin position="31"/>
        <end position="183"/>
    </location>
</feature>
<comment type="subunit">
    <text evidence="3">Homotrimer.</text>
</comment>
<feature type="chain" id="PRO_5019285025" description="Fucolectin tachylectin-4 pentraxin-1 domain-containing protein" evidence="8">
    <location>
        <begin position="26"/>
        <end position="260"/>
    </location>
</feature>
<evidence type="ECO:0000256" key="1">
    <source>
        <dbReference type="ARBA" id="ARBA00002219"/>
    </source>
</evidence>
<evidence type="ECO:0000256" key="7">
    <source>
        <dbReference type="ARBA" id="ARBA00023157"/>
    </source>
</evidence>
<reference evidence="10 11" key="1">
    <citation type="submission" date="2019-01" db="EMBL/GenBank/DDBJ databases">
        <title>A draft genome assembly of the solar-powered sea slug Elysia chlorotica.</title>
        <authorList>
            <person name="Cai H."/>
            <person name="Li Q."/>
            <person name="Fang X."/>
            <person name="Li J."/>
            <person name="Curtis N.E."/>
            <person name="Altenburger A."/>
            <person name="Shibata T."/>
            <person name="Feng M."/>
            <person name="Maeda T."/>
            <person name="Schwartz J.A."/>
            <person name="Shigenobu S."/>
            <person name="Lundholm N."/>
            <person name="Nishiyama T."/>
            <person name="Yang H."/>
            <person name="Hasebe M."/>
            <person name="Li S."/>
            <person name="Pierce S.K."/>
            <person name="Wang J."/>
        </authorList>
    </citation>
    <scope>NUCLEOTIDE SEQUENCE [LARGE SCALE GENOMIC DNA]</scope>
    <source>
        <strain evidence="10">EC2010</strain>
        <tissue evidence="10">Whole organism of an adult</tissue>
    </source>
</reference>
<comment type="caution">
    <text evidence="10">The sequence shown here is derived from an EMBL/GenBank/DDBJ whole genome shotgun (WGS) entry which is preliminary data.</text>
</comment>
<protein>
    <recommendedName>
        <fullName evidence="9">Fucolectin tachylectin-4 pentraxin-1 domain-containing protein</fullName>
    </recommendedName>
</protein>
<evidence type="ECO:0000256" key="6">
    <source>
        <dbReference type="ARBA" id="ARBA00022837"/>
    </source>
</evidence>
<dbReference type="EMBL" id="RQTK01000590">
    <property type="protein sequence ID" value="RUS77321.1"/>
    <property type="molecule type" value="Genomic_DNA"/>
</dbReference>
<organism evidence="10 11">
    <name type="scientific">Elysia chlorotica</name>
    <name type="common">Eastern emerald elysia</name>
    <name type="synonym">Sea slug</name>
    <dbReference type="NCBI Taxonomy" id="188477"/>
    <lineage>
        <taxon>Eukaryota</taxon>
        <taxon>Metazoa</taxon>
        <taxon>Spiralia</taxon>
        <taxon>Lophotrochozoa</taxon>
        <taxon>Mollusca</taxon>
        <taxon>Gastropoda</taxon>
        <taxon>Heterobranchia</taxon>
        <taxon>Euthyneura</taxon>
        <taxon>Panpulmonata</taxon>
        <taxon>Sacoglossa</taxon>
        <taxon>Placobranchoidea</taxon>
        <taxon>Plakobranchidae</taxon>
        <taxon>Elysia</taxon>
    </lineage>
</organism>
<keyword evidence="4" id="KW-0479">Metal-binding</keyword>
<comment type="similarity">
    <text evidence="2">Belongs to the fucolectin family.</text>
</comment>
<dbReference type="OrthoDB" id="6102375at2759"/>
<evidence type="ECO:0000256" key="2">
    <source>
        <dbReference type="ARBA" id="ARBA00010147"/>
    </source>
</evidence>
<dbReference type="InterPro" id="IPR051941">
    <property type="entry name" value="BG_Antigen-Binding_Lectin"/>
</dbReference>
<dbReference type="Proteomes" id="UP000271974">
    <property type="component" value="Unassembled WGS sequence"/>
</dbReference>
<keyword evidence="11" id="KW-1185">Reference proteome</keyword>
<comment type="function">
    <text evidence="1">Acts as a defensive agent. Recognizes blood group fucosylated oligosaccharides including A, B, H and Lewis B-type antigens. Does not recognize Lewis A antigen and has low affinity for monovalent haptens.</text>
</comment>
<dbReference type="SUPFAM" id="SSF49785">
    <property type="entry name" value="Galactose-binding domain-like"/>
    <property type="match status" value="1"/>
</dbReference>
<keyword evidence="7" id="KW-1015">Disulfide bond</keyword>
<evidence type="ECO:0000256" key="5">
    <source>
        <dbReference type="ARBA" id="ARBA00022734"/>
    </source>
</evidence>
<dbReference type="GO" id="GO:0001868">
    <property type="term" value="P:regulation of complement activation, lectin pathway"/>
    <property type="evidence" value="ECO:0007669"/>
    <property type="project" value="UniProtKB-ARBA"/>
</dbReference>
<feature type="signal peptide" evidence="8">
    <location>
        <begin position="1"/>
        <end position="25"/>
    </location>
</feature>
<keyword evidence="8" id="KW-0732">Signal</keyword>
<dbReference type="SMART" id="SM00607">
    <property type="entry name" value="FTP"/>
    <property type="match status" value="1"/>
</dbReference>
<dbReference type="PANTHER" id="PTHR45713:SF6">
    <property type="entry name" value="F5_8 TYPE C DOMAIN-CONTAINING PROTEIN"/>
    <property type="match status" value="1"/>
</dbReference>
<evidence type="ECO:0000313" key="10">
    <source>
        <dbReference type="EMBL" id="RUS77321.1"/>
    </source>
</evidence>
<dbReference type="InterPro" id="IPR008979">
    <property type="entry name" value="Galactose-bd-like_sf"/>
</dbReference>
<evidence type="ECO:0000256" key="4">
    <source>
        <dbReference type="ARBA" id="ARBA00022723"/>
    </source>
</evidence>
<dbReference type="GO" id="GO:0046872">
    <property type="term" value="F:metal ion binding"/>
    <property type="evidence" value="ECO:0007669"/>
    <property type="project" value="UniProtKB-KW"/>
</dbReference>
<evidence type="ECO:0000313" key="11">
    <source>
        <dbReference type="Proteomes" id="UP000271974"/>
    </source>
</evidence>
<keyword evidence="6" id="KW-0106">Calcium</keyword>